<keyword evidence="5" id="KW-0762">Sugar transport</keyword>
<evidence type="ECO:0000256" key="7">
    <source>
        <dbReference type="ARBA" id="ARBA00022683"/>
    </source>
</evidence>
<evidence type="ECO:0000256" key="11">
    <source>
        <dbReference type="SAM" id="MobiDB-lite"/>
    </source>
</evidence>
<dbReference type="InterPro" id="IPR006327">
    <property type="entry name" value="PTS_IIC_fruc"/>
</dbReference>
<dbReference type="InterPro" id="IPR050864">
    <property type="entry name" value="Bacterial_PTS_Sugar_Transport"/>
</dbReference>
<keyword evidence="10 12" id="KW-0472">Membrane</keyword>
<dbReference type="SUPFAM" id="SSF52794">
    <property type="entry name" value="PTS system IIB component-like"/>
    <property type="match status" value="1"/>
</dbReference>
<evidence type="ECO:0000256" key="10">
    <source>
        <dbReference type="ARBA" id="ARBA00023136"/>
    </source>
</evidence>
<evidence type="ECO:0000256" key="8">
    <source>
        <dbReference type="ARBA" id="ARBA00022692"/>
    </source>
</evidence>
<dbReference type="SUPFAM" id="SSF55804">
    <property type="entry name" value="Phoshotransferase/anion transport protein"/>
    <property type="match status" value="1"/>
</dbReference>
<dbReference type="RefSeq" id="WP_273845972.1">
    <property type="nucleotide sequence ID" value="NZ_JAQQWT010000015.1"/>
</dbReference>
<comment type="subcellular location">
    <subcellularLocation>
        <location evidence="1">Cell inner membrane</location>
        <topology evidence="1">Multi-pass membrane protein</topology>
    </subcellularLocation>
</comment>
<evidence type="ECO:0000256" key="9">
    <source>
        <dbReference type="ARBA" id="ARBA00022989"/>
    </source>
</evidence>
<dbReference type="PROSITE" id="PS51094">
    <property type="entry name" value="PTS_EIIA_TYPE_2"/>
    <property type="match status" value="1"/>
</dbReference>
<evidence type="ECO:0000256" key="4">
    <source>
        <dbReference type="ARBA" id="ARBA00022553"/>
    </source>
</evidence>
<dbReference type="InterPro" id="IPR002178">
    <property type="entry name" value="PTS_EIIA_type-2_dom"/>
</dbReference>
<name>A0ABV6NBA7_9BACI</name>
<proteinExistence type="predicted"/>
<comment type="caution">
    <text evidence="16">The sequence shown here is derived from an EMBL/GenBank/DDBJ whole genome shotgun (WGS) entry which is preliminary data.</text>
</comment>
<dbReference type="PROSITE" id="PS00372">
    <property type="entry name" value="PTS_EIIA_TYPE_2_HIS"/>
    <property type="match status" value="1"/>
</dbReference>
<dbReference type="Pfam" id="PF02302">
    <property type="entry name" value="PTS_IIB"/>
    <property type="match status" value="1"/>
</dbReference>
<organism evidence="16 17">
    <name type="scientific">Halalkalibacter alkalisediminis</name>
    <dbReference type="NCBI Taxonomy" id="935616"/>
    <lineage>
        <taxon>Bacteria</taxon>
        <taxon>Bacillati</taxon>
        <taxon>Bacillota</taxon>
        <taxon>Bacilli</taxon>
        <taxon>Bacillales</taxon>
        <taxon>Bacillaceae</taxon>
        <taxon>Halalkalibacter</taxon>
    </lineage>
</organism>
<feature type="transmembrane region" description="Helical" evidence="12">
    <location>
        <begin position="421"/>
        <end position="440"/>
    </location>
</feature>
<feature type="transmembrane region" description="Helical" evidence="12">
    <location>
        <begin position="559"/>
        <end position="579"/>
    </location>
</feature>
<keyword evidence="3" id="KW-1003">Cell membrane</keyword>
<evidence type="ECO:0000256" key="6">
    <source>
        <dbReference type="ARBA" id="ARBA00022679"/>
    </source>
</evidence>
<dbReference type="NCBIfam" id="TIGR00848">
    <property type="entry name" value="fruA"/>
    <property type="match status" value="1"/>
</dbReference>
<dbReference type="EMBL" id="JBHLTR010000001">
    <property type="protein sequence ID" value="MFC0557453.1"/>
    <property type="molecule type" value="Genomic_DNA"/>
</dbReference>
<dbReference type="InterPro" id="IPR016152">
    <property type="entry name" value="PTrfase/Anion_transptr"/>
</dbReference>
<dbReference type="Pfam" id="PF00359">
    <property type="entry name" value="PTS_EIIA_2"/>
    <property type="match status" value="1"/>
</dbReference>
<keyword evidence="6" id="KW-0808">Transferase</keyword>
<keyword evidence="4" id="KW-0597">Phosphoprotein</keyword>
<keyword evidence="9 12" id="KW-1133">Transmembrane helix</keyword>
<keyword evidence="8 12" id="KW-0812">Transmembrane</keyword>
<evidence type="ECO:0000256" key="12">
    <source>
        <dbReference type="SAM" id="Phobius"/>
    </source>
</evidence>
<dbReference type="InterPro" id="IPR013014">
    <property type="entry name" value="PTS_EIIC_2"/>
</dbReference>
<dbReference type="InterPro" id="IPR004715">
    <property type="entry name" value="PTS_IIA_fruc"/>
</dbReference>
<gene>
    <name evidence="16" type="ORF">ACFFH4_00100</name>
</gene>
<dbReference type="NCBIfam" id="TIGR00829">
    <property type="entry name" value="FRU"/>
    <property type="match status" value="1"/>
</dbReference>
<dbReference type="InterPro" id="IPR036095">
    <property type="entry name" value="PTS_EIIB-like_sf"/>
</dbReference>
<keyword evidence="7" id="KW-0598">Phosphotransferase system</keyword>
<dbReference type="PANTHER" id="PTHR30505">
    <property type="entry name" value="FRUCTOSE-LIKE PERMEASE"/>
    <property type="match status" value="1"/>
</dbReference>
<feature type="domain" description="PTS EIIC type-2" evidence="15">
    <location>
        <begin position="292"/>
        <end position="624"/>
    </location>
</feature>
<dbReference type="InterPro" id="IPR003501">
    <property type="entry name" value="PTS_EIIB_2/3"/>
</dbReference>
<feature type="region of interest" description="Disordered" evidence="11">
    <location>
        <begin position="264"/>
        <end position="288"/>
    </location>
</feature>
<dbReference type="NCBIfam" id="TIGR01427">
    <property type="entry name" value="PTS_IIC_fructo"/>
    <property type="match status" value="1"/>
</dbReference>
<evidence type="ECO:0000259" key="14">
    <source>
        <dbReference type="PROSITE" id="PS51099"/>
    </source>
</evidence>
<dbReference type="InterPro" id="IPR013011">
    <property type="entry name" value="PTS_EIIB_2"/>
</dbReference>
<protein>
    <submittedName>
        <fullName evidence="16">Fructose-specific PTS transporter subunit EIIC</fullName>
    </submittedName>
</protein>
<reference evidence="16 17" key="1">
    <citation type="submission" date="2024-09" db="EMBL/GenBank/DDBJ databases">
        <authorList>
            <person name="Sun Q."/>
            <person name="Mori K."/>
        </authorList>
    </citation>
    <scope>NUCLEOTIDE SEQUENCE [LARGE SCALE GENOMIC DNA]</scope>
    <source>
        <strain evidence="16 17">NCAIM B.02301</strain>
    </source>
</reference>
<evidence type="ECO:0000259" key="13">
    <source>
        <dbReference type="PROSITE" id="PS51094"/>
    </source>
</evidence>
<feature type="transmembrane region" description="Helical" evidence="12">
    <location>
        <begin position="376"/>
        <end position="401"/>
    </location>
</feature>
<feature type="transmembrane region" description="Helical" evidence="12">
    <location>
        <begin position="501"/>
        <end position="521"/>
    </location>
</feature>
<feature type="transmembrane region" description="Helical" evidence="12">
    <location>
        <begin position="342"/>
        <end position="364"/>
    </location>
</feature>
<dbReference type="Gene3D" id="3.40.930.10">
    <property type="entry name" value="Mannitol-specific EII, Chain A"/>
    <property type="match status" value="1"/>
</dbReference>
<evidence type="ECO:0000256" key="3">
    <source>
        <dbReference type="ARBA" id="ARBA00022475"/>
    </source>
</evidence>
<dbReference type="CDD" id="cd00211">
    <property type="entry name" value="PTS_IIA_fru"/>
    <property type="match status" value="1"/>
</dbReference>
<feature type="domain" description="PTS EIIA type-2" evidence="13">
    <location>
        <begin position="5"/>
        <end position="149"/>
    </location>
</feature>
<dbReference type="Proteomes" id="UP001589833">
    <property type="component" value="Unassembled WGS sequence"/>
</dbReference>
<evidence type="ECO:0000313" key="16">
    <source>
        <dbReference type="EMBL" id="MFC0557453.1"/>
    </source>
</evidence>
<dbReference type="PANTHER" id="PTHR30505:SF28">
    <property type="entry name" value="PTS SYSTEM 2-O-ALPHA-MANNOSYL-D-GLYCERATE-SPECIFIC EIIABC COMPONENT"/>
    <property type="match status" value="1"/>
</dbReference>
<sequence>MRISDLLKRETIVLNMSASNKESAIDELVSSLDKAGNLNSATEYKKAIWAREEQSTTGLGEGIAIPHAKSDAVKVPSIAFGRKVAGLDYEALDGQPTHLFFMIAASAGANEAHLATLSRLSTFLMDEAFRDKLMKANSENEVLEAIDRKENETLEKEEKEQMNAKDGYTILAVTGCPTGIAHTYMAADALKAEAKKQGLTIKVQTNGSGGVKNRLTAEEIKQAQGIIVAADTKVEMEPFEGKPVLQVPVADGIKRPKELINQITSGDAPTYHGNSKNSSEDSQSTTKGKSGFYKHLMNGVSNMLPFVVGGGILIAISFMFGIEAFDPTHPSHNAFAEMLMTIGGGNAFGLMIPVLAAFIAMSIADRPGFAAGMVGGLIASTGGAGFLGGLIAGFLAGYLALFVRQALENLPQWLEGIKTVLFYPVINIFLTGMAMLWLVGPLSAFNAGLENWLGGMGTTNMILLGIILGAMMAVDMGGPINKAAFTFGIAMIDAGNFGPHAAVMAGGMVPPLGIALATTLFKSKFTKQEREAGKTNYVLGASFITEGAIPFAAADPGRVIPSIIVGSAVAGALTAVFKIGLPAPHGGLFVIPLVYGNAFMYLIAIIIGAIVTALMLGFWKKKTV</sequence>
<dbReference type="InterPro" id="IPR003353">
    <property type="entry name" value="PTS_IIB_fruc"/>
</dbReference>
<feature type="transmembrane region" description="Helical" evidence="12">
    <location>
        <begin position="599"/>
        <end position="619"/>
    </location>
</feature>
<evidence type="ECO:0000259" key="15">
    <source>
        <dbReference type="PROSITE" id="PS51104"/>
    </source>
</evidence>
<evidence type="ECO:0000256" key="1">
    <source>
        <dbReference type="ARBA" id="ARBA00004429"/>
    </source>
</evidence>
<feature type="domain" description="PTS EIIB type-2" evidence="14">
    <location>
        <begin position="170"/>
        <end position="265"/>
    </location>
</feature>
<evidence type="ECO:0000256" key="2">
    <source>
        <dbReference type="ARBA" id="ARBA00022448"/>
    </source>
</evidence>
<dbReference type="Gene3D" id="3.40.50.2300">
    <property type="match status" value="1"/>
</dbReference>
<feature type="transmembrane region" description="Helical" evidence="12">
    <location>
        <begin position="303"/>
        <end position="322"/>
    </location>
</feature>
<dbReference type="PROSITE" id="PS51104">
    <property type="entry name" value="PTS_EIIC_TYPE_2"/>
    <property type="match status" value="1"/>
</dbReference>
<dbReference type="CDD" id="cd05569">
    <property type="entry name" value="PTS_IIB_fructose"/>
    <property type="match status" value="1"/>
</dbReference>
<feature type="transmembrane region" description="Helical" evidence="12">
    <location>
        <begin position="452"/>
        <end position="474"/>
    </location>
</feature>
<evidence type="ECO:0000313" key="17">
    <source>
        <dbReference type="Proteomes" id="UP001589833"/>
    </source>
</evidence>
<evidence type="ECO:0000256" key="5">
    <source>
        <dbReference type="ARBA" id="ARBA00022597"/>
    </source>
</evidence>
<dbReference type="PROSITE" id="PS51099">
    <property type="entry name" value="PTS_EIIB_TYPE_2"/>
    <property type="match status" value="1"/>
</dbReference>
<accession>A0ABV6NBA7</accession>
<keyword evidence="2" id="KW-0813">Transport</keyword>
<keyword evidence="17" id="KW-1185">Reference proteome</keyword>